<dbReference type="Proteomes" id="UP001178507">
    <property type="component" value="Unassembled WGS sequence"/>
</dbReference>
<organism evidence="3 4">
    <name type="scientific">Effrenium voratum</name>
    <dbReference type="NCBI Taxonomy" id="2562239"/>
    <lineage>
        <taxon>Eukaryota</taxon>
        <taxon>Sar</taxon>
        <taxon>Alveolata</taxon>
        <taxon>Dinophyceae</taxon>
        <taxon>Suessiales</taxon>
        <taxon>Symbiodiniaceae</taxon>
        <taxon>Effrenium</taxon>
    </lineage>
</organism>
<evidence type="ECO:0000313" key="4">
    <source>
        <dbReference type="Proteomes" id="UP001178507"/>
    </source>
</evidence>
<evidence type="ECO:0000256" key="1">
    <source>
        <dbReference type="SAM" id="Phobius"/>
    </source>
</evidence>
<keyword evidence="1" id="KW-0812">Transmembrane</keyword>
<name>A0AA36ISF9_9DINO</name>
<feature type="transmembrane region" description="Helical" evidence="1">
    <location>
        <begin position="52"/>
        <end position="76"/>
    </location>
</feature>
<keyword evidence="1" id="KW-1133">Transmembrane helix</keyword>
<reference evidence="3" key="1">
    <citation type="submission" date="2023-08" db="EMBL/GenBank/DDBJ databases">
        <authorList>
            <person name="Chen Y."/>
            <person name="Shah S."/>
            <person name="Dougan E. K."/>
            <person name="Thang M."/>
            <person name="Chan C."/>
        </authorList>
    </citation>
    <scope>NUCLEOTIDE SEQUENCE</scope>
</reference>
<accession>A0AA36ISF9</accession>
<keyword evidence="4" id="KW-1185">Reference proteome</keyword>
<feature type="signal peptide" evidence="2">
    <location>
        <begin position="1"/>
        <end position="22"/>
    </location>
</feature>
<feature type="transmembrane region" description="Helical" evidence="1">
    <location>
        <begin position="296"/>
        <end position="317"/>
    </location>
</feature>
<feature type="transmembrane region" description="Helical" evidence="1">
    <location>
        <begin position="88"/>
        <end position="105"/>
    </location>
</feature>
<feature type="transmembrane region" description="Helical" evidence="1">
    <location>
        <begin position="149"/>
        <end position="169"/>
    </location>
</feature>
<dbReference type="PROSITE" id="PS51257">
    <property type="entry name" value="PROKAR_LIPOPROTEIN"/>
    <property type="match status" value="1"/>
</dbReference>
<feature type="transmembrane region" description="Helical" evidence="1">
    <location>
        <begin position="205"/>
        <end position="222"/>
    </location>
</feature>
<sequence>MAQLSREQTLLVITMLILSCWSTSEVTGFHDEMVKAKERGEWMSWAQTVTKCGLGGFFAGALLESTLGLATVFASLGWLTGGMAISEFGVFTALGKATGLFDYFYTEESEPLLAREISWANAASAFLLLNVFCCIAGPLIPNQHVRCQYAIHGLGIVPLLLVTLGALYVSPPLPVIWSLLAVVLCHVLLALGASNHHLVLIAANLLLRCLPGIAGCVVAQQAARMNPIFKTFVGLVVVVITMPAILPCKSSDRGDSTLLKCAGNAAYSAILLACILLACAFGVWILYYLGKSALELAGLCVKWTGLVMSALFVYALLNDLGHKSQETVLQEMRESPLSILDLVPLLTRAKAAEVRNDLVQQP</sequence>
<comment type="caution">
    <text evidence="3">The sequence shown here is derived from an EMBL/GenBank/DDBJ whole genome shotgun (WGS) entry which is preliminary data.</text>
</comment>
<feature type="transmembrane region" description="Helical" evidence="1">
    <location>
        <begin position="175"/>
        <end position="193"/>
    </location>
</feature>
<feature type="transmembrane region" description="Helical" evidence="1">
    <location>
        <begin position="228"/>
        <end position="246"/>
    </location>
</feature>
<protein>
    <submittedName>
        <fullName evidence="3">Uncharacterized protein</fullName>
    </submittedName>
</protein>
<evidence type="ECO:0000256" key="2">
    <source>
        <dbReference type="SAM" id="SignalP"/>
    </source>
</evidence>
<keyword evidence="2" id="KW-0732">Signal</keyword>
<proteinExistence type="predicted"/>
<dbReference type="EMBL" id="CAUJNA010002458">
    <property type="protein sequence ID" value="CAJ1393030.1"/>
    <property type="molecule type" value="Genomic_DNA"/>
</dbReference>
<dbReference type="AlphaFoldDB" id="A0AA36ISF9"/>
<gene>
    <name evidence="3" type="ORF">EVOR1521_LOCUS17980</name>
</gene>
<evidence type="ECO:0000313" key="3">
    <source>
        <dbReference type="EMBL" id="CAJ1393030.1"/>
    </source>
</evidence>
<feature type="transmembrane region" description="Helical" evidence="1">
    <location>
        <begin position="267"/>
        <end position="290"/>
    </location>
</feature>
<feature type="transmembrane region" description="Helical" evidence="1">
    <location>
        <begin position="117"/>
        <end position="137"/>
    </location>
</feature>
<keyword evidence="1" id="KW-0472">Membrane</keyword>
<feature type="chain" id="PRO_5041276058" evidence="2">
    <location>
        <begin position="23"/>
        <end position="362"/>
    </location>
</feature>